<dbReference type="PANTHER" id="PTHR31745:SF1">
    <property type="entry name" value="SINGLE-STRANDED DNA-BINDING PROTEIN WHY2, MITOCHONDRIAL"/>
    <property type="match status" value="1"/>
</dbReference>
<dbReference type="Pfam" id="PF08536">
    <property type="entry name" value="Whirly"/>
    <property type="match status" value="1"/>
</dbReference>
<comment type="caution">
    <text evidence="4">The sequence shown here is derived from an EMBL/GenBank/DDBJ whole genome shotgun (WGS) entry which is preliminary data.</text>
</comment>
<sequence length="259" mass="27605">MFCRRLVGPASQPFWGRVREGQRLVSGSIQSTSQLLSAPCPVAKPDCRAAAYSPRTFVSGGTADQQQSGGGAEPQQPQPQQQQRTNGGPSERVFTNFAIYKGRAAMAVRLIPPAFTTSDSGYRVLDRDGVMLLEFANANAGYGPPASAPPRAGGINRTYNWGAKMTFALTPVEMGEVLAGDKIAGGGLTLYHDPAKLGRTGEPTKKLTLKQMPDGNISFNISAGPDYIQVPVSKAEFEVLKSVAHYAIPRLLGFDTAFA</sequence>
<dbReference type="EMBL" id="BRXU01000019">
    <property type="protein sequence ID" value="GLC57618.1"/>
    <property type="molecule type" value="Genomic_DNA"/>
</dbReference>
<dbReference type="PANTHER" id="PTHR31745">
    <property type="entry name" value="SINGLE-STRANDED DNA-BINDING PROTEIN WHY2, MITOCHONDRIAL"/>
    <property type="match status" value="1"/>
</dbReference>
<evidence type="ECO:0000256" key="1">
    <source>
        <dbReference type="ARBA" id="ARBA00006061"/>
    </source>
</evidence>
<feature type="region of interest" description="Disordered" evidence="3">
    <location>
        <begin position="58"/>
        <end position="90"/>
    </location>
</feature>
<dbReference type="AlphaFoldDB" id="A0A9W6BT64"/>
<evidence type="ECO:0000256" key="2">
    <source>
        <dbReference type="ARBA" id="ARBA00022946"/>
    </source>
</evidence>
<accession>A0A9W6BT64</accession>
<dbReference type="Gene3D" id="2.30.31.10">
    <property type="entry name" value="Transcriptional Coactivator Pc4, Chain A"/>
    <property type="match status" value="1"/>
</dbReference>
<reference evidence="4 5" key="1">
    <citation type="journal article" date="2023" name="Commun. Biol.">
        <title>Reorganization of the ancestral sex-determining regions during the evolution of trioecy in Pleodorina starrii.</title>
        <authorList>
            <person name="Takahashi K."/>
            <person name="Suzuki S."/>
            <person name="Kawai-Toyooka H."/>
            <person name="Yamamoto K."/>
            <person name="Hamaji T."/>
            <person name="Ootsuki R."/>
            <person name="Yamaguchi H."/>
            <person name="Kawachi M."/>
            <person name="Higashiyama T."/>
            <person name="Nozaki H."/>
        </authorList>
    </citation>
    <scope>NUCLEOTIDE SEQUENCE [LARGE SCALE GENOMIC DNA]</scope>
    <source>
        <strain evidence="4 5">NIES-4479</strain>
    </source>
</reference>
<dbReference type="SUPFAM" id="SSF54447">
    <property type="entry name" value="ssDNA-binding transcriptional regulator domain"/>
    <property type="match status" value="1"/>
</dbReference>
<dbReference type="GO" id="GO:0003697">
    <property type="term" value="F:single-stranded DNA binding"/>
    <property type="evidence" value="ECO:0007669"/>
    <property type="project" value="InterPro"/>
</dbReference>
<evidence type="ECO:0000313" key="5">
    <source>
        <dbReference type="Proteomes" id="UP001165080"/>
    </source>
</evidence>
<gene>
    <name evidence="4" type="primary">PLEST002676</name>
    <name evidence="4" type="ORF">PLESTB_001246700</name>
</gene>
<dbReference type="InterPro" id="IPR013742">
    <property type="entry name" value="Whirly"/>
</dbReference>
<feature type="compositionally biased region" description="Low complexity" evidence="3">
    <location>
        <begin position="73"/>
        <end position="89"/>
    </location>
</feature>
<name>A0A9W6BT64_9CHLO</name>
<proteinExistence type="inferred from homology"/>
<dbReference type="GO" id="GO:0006952">
    <property type="term" value="P:defense response"/>
    <property type="evidence" value="ECO:0007669"/>
    <property type="project" value="InterPro"/>
</dbReference>
<evidence type="ECO:0000313" key="4">
    <source>
        <dbReference type="EMBL" id="GLC57618.1"/>
    </source>
</evidence>
<keyword evidence="5" id="KW-1185">Reference proteome</keyword>
<dbReference type="OrthoDB" id="511009at2759"/>
<protein>
    <submittedName>
        <fullName evidence="4">Uncharacterized protein</fullName>
    </submittedName>
</protein>
<evidence type="ECO:0000256" key="3">
    <source>
        <dbReference type="SAM" id="MobiDB-lite"/>
    </source>
</evidence>
<keyword evidence="2" id="KW-0809">Transit peptide</keyword>
<dbReference type="GO" id="GO:0006355">
    <property type="term" value="P:regulation of DNA-templated transcription"/>
    <property type="evidence" value="ECO:0007669"/>
    <property type="project" value="InterPro"/>
</dbReference>
<organism evidence="4 5">
    <name type="scientific">Pleodorina starrii</name>
    <dbReference type="NCBI Taxonomy" id="330485"/>
    <lineage>
        <taxon>Eukaryota</taxon>
        <taxon>Viridiplantae</taxon>
        <taxon>Chlorophyta</taxon>
        <taxon>core chlorophytes</taxon>
        <taxon>Chlorophyceae</taxon>
        <taxon>CS clade</taxon>
        <taxon>Chlamydomonadales</taxon>
        <taxon>Volvocaceae</taxon>
        <taxon>Pleodorina</taxon>
    </lineage>
</organism>
<dbReference type="InterPro" id="IPR009044">
    <property type="entry name" value="ssDNA-bd_transcriptional_reg"/>
</dbReference>
<comment type="similarity">
    <text evidence="1">Belongs to the Whirly family.</text>
</comment>
<dbReference type="Proteomes" id="UP001165080">
    <property type="component" value="Unassembled WGS sequence"/>
</dbReference>